<proteinExistence type="inferred from homology"/>
<dbReference type="GO" id="GO:0005886">
    <property type="term" value="C:plasma membrane"/>
    <property type="evidence" value="ECO:0007669"/>
    <property type="project" value="UniProtKB-SubCell"/>
</dbReference>
<evidence type="ECO:0000256" key="3">
    <source>
        <dbReference type="ARBA" id="ARBA00010067"/>
    </source>
</evidence>
<keyword evidence="10" id="KW-1185">Reference proteome</keyword>
<comment type="function">
    <text evidence="1">Involved in auxin transport. Regulator of the auxin signaling pathway.</text>
</comment>
<accession>A0A498I042</accession>
<evidence type="ECO:0000313" key="9">
    <source>
        <dbReference type="EMBL" id="RXH74771.1"/>
    </source>
</evidence>
<feature type="region of interest" description="Disordered" evidence="8">
    <location>
        <begin position="90"/>
        <end position="119"/>
    </location>
</feature>
<keyword evidence="4" id="KW-0813">Transport</keyword>
<name>A0A498I042_MALDO</name>
<evidence type="ECO:0000256" key="2">
    <source>
        <dbReference type="ARBA" id="ARBA00004236"/>
    </source>
</evidence>
<evidence type="ECO:0000256" key="6">
    <source>
        <dbReference type="ARBA" id="ARBA00023136"/>
    </source>
</evidence>
<evidence type="ECO:0008006" key="11">
    <source>
        <dbReference type="Google" id="ProtNLM"/>
    </source>
</evidence>
<dbReference type="PANTHER" id="PTHR33541:SF31">
    <property type="entry name" value="PROTEIN BIG GRAIN 1-LIKE A"/>
    <property type="match status" value="1"/>
</dbReference>
<dbReference type="AlphaFoldDB" id="A0A498I042"/>
<evidence type="ECO:0000256" key="7">
    <source>
        <dbReference type="ARBA" id="ARBA00023294"/>
    </source>
</evidence>
<keyword evidence="7" id="KW-0927">Auxin signaling pathway</keyword>
<gene>
    <name evidence="9" type="ORF">DVH24_029492</name>
</gene>
<comment type="caution">
    <text evidence="9">The sequence shown here is derived from an EMBL/GenBank/DDBJ whole genome shotgun (WGS) entry which is preliminary data.</text>
</comment>
<dbReference type="Proteomes" id="UP000290289">
    <property type="component" value="Chromosome 15"/>
</dbReference>
<feature type="region of interest" description="Disordered" evidence="8">
    <location>
        <begin position="206"/>
        <end position="240"/>
    </location>
</feature>
<protein>
    <recommendedName>
        <fullName evidence="11">Protein BIG GRAIN 1-like A</fullName>
    </recommendedName>
</protein>
<dbReference type="EMBL" id="RDQH01000341">
    <property type="protein sequence ID" value="RXH74771.1"/>
    <property type="molecule type" value="Genomic_DNA"/>
</dbReference>
<evidence type="ECO:0000256" key="4">
    <source>
        <dbReference type="ARBA" id="ARBA00022448"/>
    </source>
</evidence>
<evidence type="ECO:0000313" key="10">
    <source>
        <dbReference type="Proteomes" id="UP000290289"/>
    </source>
</evidence>
<evidence type="ECO:0000256" key="8">
    <source>
        <dbReference type="SAM" id="MobiDB-lite"/>
    </source>
</evidence>
<keyword evidence="6" id="KW-0472">Membrane</keyword>
<organism evidence="9 10">
    <name type="scientific">Malus domestica</name>
    <name type="common">Apple</name>
    <name type="synonym">Pyrus malus</name>
    <dbReference type="NCBI Taxonomy" id="3750"/>
    <lineage>
        <taxon>Eukaryota</taxon>
        <taxon>Viridiplantae</taxon>
        <taxon>Streptophyta</taxon>
        <taxon>Embryophyta</taxon>
        <taxon>Tracheophyta</taxon>
        <taxon>Spermatophyta</taxon>
        <taxon>Magnoliopsida</taxon>
        <taxon>eudicotyledons</taxon>
        <taxon>Gunneridae</taxon>
        <taxon>Pentapetalae</taxon>
        <taxon>rosids</taxon>
        <taxon>fabids</taxon>
        <taxon>Rosales</taxon>
        <taxon>Rosaceae</taxon>
        <taxon>Amygdaloideae</taxon>
        <taxon>Maleae</taxon>
        <taxon>Malus</taxon>
    </lineage>
</organism>
<feature type="compositionally biased region" description="Low complexity" evidence="8">
    <location>
        <begin position="90"/>
        <end position="116"/>
    </location>
</feature>
<dbReference type="GO" id="GO:0009734">
    <property type="term" value="P:auxin-activated signaling pathway"/>
    <property type="evidence" value="ECO:0007669"/>
    <property type="project" value="UniProtKB-KW"/>
</dbReference>
<sequence>MYVRERLPKEETFLRRRRNPSFSSSLLDSIYRSIDESSGGDGDQGYVRESTAMVRKQSSSTKGDNEKVNLRRAIMIENWVEKQSVHSSMFSNSASSSSESSSGAAFSSSETDSSYRSRTKPKAVEQRFVQFEEKEKIESGGGSAFSRTKLRALKIYEELKKVKQPISPGGRIVSFINSIFNSGNVKKPKMCYVGAVEDVTITENVSNSKSACPSSSASASTFSRSCLSKPSSRAKKSSNGTKRSVRFYPVSVILGEDSQPPNHLKCVFEEDPSLMPKPSFQKYARACPGNYDKLIQSGKSRTEDLLTFNRSTKSTSYRTTGAVSQNLVRSFCDNADDEESDHDAESCSSSDLFELNHPVGVGRYMEELPVYETTNFRTNQAIAQGLL</sequence>
<feature type="compositionally biased region" description="Low complexity" evidence="8">
    <location>
        <begin position="206"/>
        <end position="228"/>
    </location>
</feature>
<evidence type="ECO:0000256" key="1">
    <source>
        <dbReference type="ARBA" id="ARBA00002281"/>
    </source>
</evidence>
<evidence type="ECO:0000256" key="5">
    <source>
        <dbReference type="ARBA" id="ARBA00022475"/>
    </source>
</evidence>
<comment type="subcellular location">
    <subcellularLocation>
        <location evidence="2">Cell membrane</location>
    </subcellularLocation>
</comment>
<dbReference type="PANTHER" id="PTHR33541">
    <property type="entry name" value="PROTEIN BIG GRAIN 1-LIKE A-RELATED"/>
    <property type="match status" value="1"/>
</dbReference>
<comment type="similarity">
    <text evidence="3">Belongs to the BIG GRAIN 1 (BG1) plant protein family.</text>
</comment>
<reference evidence="9 10" key="1">
    <citation type="submission" date="2018-10" db="EMBL/GenBank/DDBJ databases">
        <title>A high-quality apple genome assembly.</title>
        <authorList>
            <person name="Hu J."/>
        </authorList>
    </citation>
    <scope>NUCLEOTIDE SEQUENCE [LARGE SCALE GENOMIC DNA]</scope>
    <source>
        <strain evidence="10">cv. HFTH1</strain>
        <tissue evidence="9">Young leaf</tissue>
    </source>
</reference>
<keyword evidence="5" id="KW-1003">Cell membrane</keyword>
<dbReference type="InterPro" id="IPR039621">
    <property type="entry name" value="BG1-like"/>
</dbReference>